<sequence length="644" mass="72410">MIGKAAWKKNFPPSPPGKLPIIGHLHLLKTPLHKTLNQFSQKHGPIISLRFGFRNAVVLSSPSAVEECFIKNDTLVLNRPKFLSGKLLNYNFTTLGAVPYGPLWKNLRRLTAVEIFSTARLNGFSGIRQDETNLLLKKLYQLSSRGGFVKVEMKSKLSELSFNIVMRIVAGKRYFGDHEMENESEARRFRVLIEELSYLSGASNPGDFLPFLQWFDYQNLEKRMIILQKEMDSFLQGLIDERRRNGDCGGEKTTMIDSMLALQVSEPENYSDQIIKGIILVVLMAGTDTSAVTMEWSMSLLLNHPDVLNKAKTELDRYVGESRLVNEHDITKLPYLRGIINETLRLYPAIPLLVPRESSHDCKIGPFDVPGQTMLLVNAWAIHRDPRVWVDPERFDPDRYAGLEDEDYRYRLVPFGAGRRKCPGSGLANRVVALALAALIQCFEWERIGGGEAVDMAEGGGLSMPKAVPLEAMCRAREDMMHLDSHTAKLLVISHHVPRSSQFHRRILIGHTPTTTAAAPALKPPRNNQVHQEIDPINPRKNPVKTIKPANIKIIPQPPLPLPPAGSSLHHLNNGGAQPTPDPNLTQEHRTAYTPRTVSRLVVEKLQLPHVRENLRRTHQKKLREEPENTQSAAAVVVVGARMK</sequence>
<evidence type="ECO:0000256" key="8">
    <source>
        <dbReference type="ARBA" id="ARBA00023004"/>
    </source>
</evidence>
<comment type="subcellular location">
    <subcellularLocation>
        <location evidence="1">Membrane</location>
        <topology evidence="1">Single-pass membrane protein</topology>
    </subcellularLocation>
</comment>
<comment type="catalytic activity">
    <reaction evidence="12">
        <text>(+)-piperitol + reduced [NADPH--hemoprotein reductase] + O2 = (+)-sesamin + oxidized [NADPH--hemoprotein reductase] + 2 H2O + H(+)</text>
        <dbReference type="Rhea" id="RHEA:56780"/>
        <dbReference type="Rhea" id="RHEA-COMP:11964"/>
        <dbReference type="Rhea" id="RHEA-COMP:11965"/>
        <dbReference type="ChEBI" id="CHEBI:15377"/>
        <dbReference type="ChEBI" id="CHEBI:15378"/>
        <dbReference type="ChEBI" id="CHEBI:15379"/>
        <dbReference type="ChEBI" id="CHEBI:57618"/>
        <dbReference type="ChEBI" id="CHEBI:58210"/>
        <dbReference type="ChEBI" id="CHEBI:66470"/>
        <dbReference type="ChEBI" id="CHEBI:141003"/>
        <dbReference type="EC" id="1.14.19.74"/>
    </reaction>
    <physiologicalReaction direction="left-to-right" evidence="12">
        <dbReference type="Rhea" id="RHEA:56781"/>
    </physiologicalReaction>
</comment>
<evidence type="ECO:0000256" key="10">
    <source>
        <dbReference type="ARBA" id="ARBA00023136"/>
    </source>
</evidence>
<feature type="region of interest" description="Disordered" evidence="17">
    <location>
        <begin position="512"/>
        <end position="588"/>
    </location>
</feature>
<keyword evidence="8 15" id="KW-0408">Iron</keyword>
<dbReference type="InterPro" id="IPR036396">
    <property type="entry name" value="Cyt_P450_sf"/>
</dbReference>
<dbReference type="FunFam" id="1.10.630.10:FF:000023">
    <property type="entry name" value="Cytochrome P450 family protein"/>
    <property type="match status" value="1"/>
</dbReference>
<evidence type="ECO:0000256" key="5">
    <source>
        <dbReference type="ARBA" id="ARBA00022723"/>
    </source>
</evidence>
<gene>
    <name evidence="18" type="ORF">MIMGU_mgv1a020641mg</name>
</gene>
<keyword evidence="4" id="KW-0812">Transmembrane</keyword>
<keyword evidence="3 15" id="KW-0349">Heme</keyword>
<evidence type="ECO:0000256" key="3">
    <source>
        <dbReference type="ARBA" id="ARBA00022617"/>
    </source>
</evidence>
<dbReference type="GO" id="GO:0020037">
    <property type="term" value="F:heme binding"/>
    <property type="evidence" value="ECO:0007669"/>
    <property type="project" value="InterPro"/>
</dbReference>
<comment type="function">
    <text evidence="13">Involved in the biosynthesis of (+)-sesamin, a furofuran class lignan. Functions in a dual catalytic mode. Catalyzes the synthesis of (+)-sesamin from (+)- pinoresinol by formation of two successive methylenedioxy bridges on (+)-pinoresinol and (+)-piperitol, respectively.</text>
</comment>
<dbReference type="PROSITE" id="PS00086">
    <property type="entry name" value="CYTOCHROME_P450"/>
    <property type="match status" value="1"/>
</dbReference>
<evidence type="ECO:0000256" key="7">
    <source>
        <dbReference type="ARBA" id="ARBA00023002"/>
    </source>
</evidence>
<comment type="similarity">
    <text evidence="2 16">Belongs to the cytochrome P450 family.</text>
</comment>
<protein>
    <recommendedName>
        <fullName evidence="14">(+)-piperitol/(+)-sesamin synthase</fullName>
        <ecNumber evidence="14">1.14.19.74</ecNumber>
    </recommendedName>
</protein>
<evidence type="ECO:0000256" key="11">
    <source>
        <dbReference type="ARBA" id="ARBA00052022"/>
    </source>
</evidence>
<dbReference type="InterPro" id="IPR001128">
    <property type="entry name" value="Cyt_P450"/>
</dbReference>
<dbReference type="GO" id="GO:0005506">
    <property type="term" value="F:iron ion binding"/>
    <property type="evidence" value="ECO:0007669"/>
    <property type="project" value="InterPro"/>
</dbReference>
<dbReference type="GO" id="GO:0102915">
    <property type="term" value="F:piperitol synthase activity"/>
    <property type="evidence" value="ECO:0007669"/>
    <property type="project" value="UniProtKB-EC"/>
</dbReference>
<organism evidence="18 19">
    <name type="scientific">Erythranthe guttata</name>
    <name type="common">Yellow monkey flower</name>
    <name type="synonym">Mimulus guttatus</name>
    <dbReference type="NCBI Taxonomy" id="4155"/>
    <lineage>
        <taxon>Eukaryota</taxon>
        <taxon>Viridiplantae</taxon>
        <taxon>Streptophyta</taxon>
        <taxon>Embryophyta</taxon>
        <taxon>Tracheophyta</taxon>
        <taxon>Spermatophyta</taxon>
        <taxon>Magnoliopsida</taxon>
        <taxon>eudicotyledons</taxon>
        <taxon>Gunneridae</taxon>
        <taxon>Pentapetalae</taxon>
        <taxon>asterids</taxon>
        <taxon>lamiids</taxon>
        <taxon>Lamiales</taxon>
        <taxon>Phrymaceae</taxon>
        <taxon>Erythranthe</taxon>
    </lineage>
</organism>
<dbReference type="PRINTS" id="PR00463">
    <property type="entry name" value="EP450I"/>
</dbReference>
<evidence type="ECO:0000313" key="18">
    <source>
        <dbReference type="EMBL" id="EYU25480.1"/>
    </source>
</evidence>
<evidence type="ECO:0000256" key="13">
    <source>
        <dbReference type="ARBA" id="ARBA00056759"/>
    </source>
</evidence>
<evidence type="ECO:0000313" key="19">
    <source>
        <dbReference type="Proteomes" id="UP000030748"/>
    </source>
</evidence>
<dbReference type="GO" id="GO:0016020">
    <property type="term" value="C:membrane"/>
    <property type="evidence" value="ECO:0007669"/>
    <property type="project" value="UniProtKB-SubCell"/>
</dbReference>
<reference evidence="18 19" key="1">
    <citation type="journal article" date="2013" name="Proc. Natl. Acad. Sci. U.S.A.">
        <title>Fine-scale variation in meiotic recombination in Mimulus inferred from population shotgun sequencing.</title>
        <authorList>
            <person name="Hellsten U."/>
            <person name="Wright K.M."/>
            <person name="Jenkins J."/>
            <person name="Shu S."/>
            <person name="Yuan Y."/>
            <person name="Wessler S.R."/>
            <person name="Schmutz J."/>
            <person name="Willis J.H."/>
            <person name="Rokhsar D.S."/>
        </authorList>
    </citation>
    <scope>NUCLEOTIDE SEQUENCE [LARGE SCALE GENOMIC DNA]</scope>
    <source>
        <strain evidence="19">cv. DUN x IM62</strain>
    </source>
</reference>
<keyword evidence="10" id="KW-0472">Membrane</keyword>
<evidence type="ECO:0000256" key="2">
    <source>
        <dbReference type="ARBA" id="ARBA00010617"/>
    </source>
</evidence>
<comment type="cofactor">
    <cofactor evidence="15">
        <name>heme</name>
        <dbReference type="ChEBI" id="CHEBI:30413"/>
    </cofactor>
</comment>
<proteinExistence type="inferred from homology"/>
<evidence type="ECO:0000256" key="14">
    <source>
        <dbReference type="ARBA" id="ARBA00066876"/>
    </source>
</evidence>
<dbReference type="AlphaFoldDB" id="A0A022QG61"/>
<keyword evidence="7 16" id="KW-0560">Oxidoreductase</keyword>
<evidence type="ECO:0000256" key="1">
    <source>
        <dbReference type="ARBA" id="ARBA00004167"/>
    </source>
</evidence>
<dbReference type="SUPFAM" id="SSF48264">
    <property type="entry name" value="Cytochrome P450"/>
    <property type="match status" value="1"/>
</dbReference>
<keyword evidence="6" id="KW-1133">Transmembrane helix</keyword>
<evidence type="ECO:0000256" key="12">
    <source>
        <dbReference type="ARBA" id="ARBA00052057"/>
    </source>
</evidence>
<dbReference type="eggNOG" id="KOG0156">
    <property type="taxonomic scope" value="Eukaryota"/>
</dbReference>
<name>A0A022QG61_ERYGU</name>
<dbReference type="InterPro" id="IPR050651">
    <property type="entry name" value="Plant_Cytochrome_P450_Monoox"/>
</dbReference>
<evidence type="ECO:0000256" key="15">
    <source>
        <dbReference type="PIRSR" id="PIRSR602401-1"/>
    </source>
</evidence>
<evidence type="ECO:0000256" key="4">
    <source>
        <dbReference type="ARBA" id="ARBA00022692"/>
    </source>
</evidence>
<dbReference type="Gene3D" id="1.10.630.10">
    <property type="entry name" value="Cytochrome P450"/>
    <property type="match status" value="1"/>
</dbReference>
<evidence type="ECO:0000256" key="17">
    <source>
        <dbReference type="SAM" id="MobiDB-lite"/>
    </source>
</evidence>
<evidence type="ECO:0000256" key="16">
    <source>
        <dbReference type="RuleBase" id="RU000461"/>
    </source>
</evidence>
<dbReference type="GO" id="GO:0004497">
    <property type="term" value="F:monooxygenase activity"/>
    <property type="evidence" value="ECO:0000318"/>
    <property type="project" value="GO_Central"/>
</dbReference>
<dbReference type="PRINTS" id="PR00385">
    <property type="entry name" value="P450"/>
</dbReference>
<dbReference type="Pfam" id="PF00067">
    <property type="entry name" value="p450"/>
    <property type="match status" value="1"/>
</dbReference>
<dbReference type="InterPro" id="IPR002401">
    <property type="entry name" value="Cyt_P450_E_grp-I"/>
</dbReference>
<feature type="compositionally biased region" description="Low complexity" evidence="17">
    <location>
        <begin position="512"/>
        <end position="525"/>
    </location>
</feature>
<keyword evidence="9 16" id="KW-0503">Monooxygenase</keyword>
<dbReference type="Proteomes" id="UP000030748">
    <property type="component" value="Unassembled WGS sequence"/>
</dbReference>
<keyword evidence="19" id="KW-1185">Reference proteome</keyword>
<dbReference type="PANTHER" id="PTHR47947:SF62">
    <property type="entry name" value="CYTOCHROME P450, FAMILY 81, SUBFAMILY D, POLYPEPTIDE 5"/>
    <property type="match status" value="1"/>
</dbReference>
<feature type="binding site" description="axial binding residue" evidence="15">
    <location>
        <position position="422"/>
    </location>
    <ligand>
        <name>heme</name>
        <dbReference type="ChEBI" id="CHEBI:30413"/>
    </ligand>
    <ligandPart>
        <name>Fe</name>
        <dbReference type="ChEBI" id="CHEBI:18248"/>
    </ligandPart>
</feature>
<dbReference type="CDD" id="cd20653">
    <property type="entry name" value="CYP81"/>
    <property type="match status" value="1"/>
</dbReference>
<comment type="catalytic activity">
    <reaction evidence="11">
        <text>(+)-pinoresinol + reduced [NADPH--hemoprotein reductase] + O2 = (+)-piperitol + oxidized [NADPH--hemoprotein reductase] + 2 H2O + H(+)</text>
        <dbReference type="Rhea" id="RHEA:56776"/>
        <dbReference type="Rhea" id="RHEA-COMP:11964"/>
        <dbReference type="Rhea" id="RHEA-COMP:11965"/>
        <dbReference type="ChEBI" id="CHEBI:40"/>
        <dbReference type="ChEBI" id="CHEBI:15377"/>
        <dbReference type="ChEBI" id="CHEBI:15378"/>
        <dbReference type="ChEBI" id="CHEBI:15379"/>
        <dbReference type="ChEBI" id="CHEBI:57618"/>
        <dbReference type="ChEBI" id="CHEBI:58210"/>
        <dbReference type="ChEBI" id="CHEBI:141003"/>
        <dbReference type="EC" id="1.14.19.74"/>
    </reaction>
    <physiologicalReaction direction="left-to-right" evidence="11">
        <dbReference type="Rhea" id="RHEA:56777"/>
    </physiologicalReaction>
</comment>
<evidence type="ECO:0000256" key="9">
    <source>
        <dbReference type="ARBA" id="ARBA00023033"/>
    </source>
</evidence>
<dbReference type="EMBL" id="KI632002">
    <property type="protein sequence ID" value="EYU25480.1"/>
    <property type="molecule type" value="Genomic_DNA"/>
</dbReference>
<evidence type="ECO:0000256" key="6">
    <source>
        <dbReference type="ARBA" id="ARBA00022989"/>
    </source>
</evidence>
<accession>A0A022QG61</accession>
<dbReference type="PANTHER" id="PTHR47947">
    <property type="entry name" value="CYTOCHROME P450 82C3-RELATED"/>
    <property type="match status" value="1"/>
</dbReference>
<keyword evidence="5 15" id="KW-0479">Metal-binding</keyword>
<dbReference type="EC" id="1.14.19.74" evidence="14"/>
<dbReference type="InterPro" id="IPR017972">
    <property type="entry name" value="Cyt_P450_CS"/>
</dbReference>
<dbReference type="STRING" id="4155.A0A022QG61"/>